<reference evidence="1 2" key="1">
    <citation type="journal article" date="2019" name="J. Hered.">
        <title>An Improved Genome Assembly for Drosophila navojoa, the Basal Species in the mojavensis Cluster.</title>
        <authorList>
            <person name="Vanderlinde T."/>
            <person name="Dupim E.G."/>
            <person name="Nazario-Yepiz N.O."/>
            <person name="Carvalho A.B."/>
        </authorList>
    </citation>
    <scope>NUCLEOTIDE SEQUENCE [LARGE SCALE GENOMIC DNA]</scope>
    <source>
        <strain evidence="1">Navoj_Jal97</strain>
        <tissue evidence="1">Whole organism</tissue>
    </source>
</reference>
<keyword evidence="2" id="KW-1185">Reference proteome</keyword>
<dbReference type="EMBL" id="LSRL02001576">
    <property type="protein sequence ID" value="TDG38956.1"/>
    <property type="molecule type" value="Genomic_DNA"/>
</dbReference>
<sequence>MREELARLVSLHKTAEAFCNRPVKDCEVQTTLVKEVAQKAKTAS</sequence>
<name>A0A484ARA6_DRONA</name>
<gene>
    <name evidence="1" type="ORF">AWZ03_014621</name>
</gene>
<evidence type="ECO:0000313" key="2">
    <source>
        <dbReference type="Proteomes" id="UP000295192"/>
    </source>
</evidence>
<feature type="non-terminal residue" evidence="1">
    <location>
        <position position="44"/>
    </location>
</feature>
<comment type="caution">
    <text evidence="1">The sequence shown here is derived from an EMBL/GenBank/DDBJ whole genome shotgun (WGS) entry which is preliminary data.</text>
</comment>
<accession>A0A484ARA6</accession>
<protein>
    <submittedName>
        <fullName evidence="1">Uncharacterized protein</fullName>
    </submittedName>
</protein>
<dbReference type="Proteomes" id="UP000295192">
    <property type="component" value="Unassembled WGS sequence"/>
</dbReference>
<organism evidence="1 2">
    <name type="scientific">Drosophila navojoa</name>
    <name type="common">Fruit fly</name>
    <dbReference type="NCBI Taxonomy" id="7232"/>
    <lineage>
        <taxon>Eukaryota</taxon>
        <taxon>Metazoa</taxon>
        <taxon>Ecdysozoa</taxon>
        <taxon>Arthropoda</taxon>
        <taxon>Hexapoda</taxon>
        <taxon>Insecta</taxon>
        <taxon>Pterygota</taxon>
        <taxon>Neoptera</taxon>
        <taxon>Endopterygota</taxon>
        <taxon>Diptera</taxon>
        <taxon>Brachycera</taxon>
        <taxon>Muscomorpha</taxon>
        <taxon>Ephydroidea</taxon>
        <taxon>Drosophilidae</taxon>
        <taxon>Drosophila</taxon>
    </lineage>
</organism>
<evidence type="ECO:0000313" key="1">
    <source>
        <dbReference type="EMBL" id="TDG38956.1"/>
    </source>
</evidence>
<proteinExistence type="predicted"/>
<dbReference type="AlphaFoldDB" id="A0A484ARA6"/>